<keyword evidence="1" id="KW-0238">DNA-binding</keyword>
<dbReference type="RefSeq" id="WP_093717762.1">
    <property type="nucleotide sequence ID" value="NZ_FONG01000036.1"/>
</dbReference>
<dbReference type="InterPro" id="IPR009187">
    <property type="entry name" value="Prok_Ku"/>
</dbReference>
<dbReference type="OrthoDB" id="9795084at2"/>
<evidence type="ECO:0000259" key="4">
    <source>
        <dbReference type="SMART" id="SM00559"/>
    </source>
</evidence>
<feature type="compositionally biased region" description="Basic and acidic residues" evidence="3">
    <location>
        <begin position="258"/>
        <end position="275"/>
    </location>
</feature>
<evidence type="ECO:0000313" key="5">
    <source>
        <dbReference type="EMBL" id="SFF91027.1"/>
    </source>
</evidence>
<reference evidence="5 6" key="1">
    <citation type="submission" date="2016-10" db="EMBL/GenBank/DDBJ databases">
        <authorList>
            <person name="de Groot N.N."/>
        </authorList>
    </citation>
    <scope>NUCLEOTIDE SEQUENCE [LARGE SCALE GENOMIC DNA]</scope>
    <source>
        <strain evidence="5 6">CGMCC 4.3510</strain>
    </source>
</reference>
<dbReference type="STRING" id="380248.SAMN05216251_13624"/>
<dbReference type="AlphaFoldDB" id="A0A1I2MNE4"/>
<dbReference type="Proteomes" id="UP000199323">
    <property type="component" value="Unassembled WGS sequence"/>
</dbReference>
<dbReference type="InterPro" id="IPR016194">
    <property type="entry name" value="SPOC-like_C_dom_sf"/>
</dbReference>
<sequence>MPSPIWSGSLSFGLVAIPVQMQPATRSHKISFRQIHIEDHGRVKYRKVCETDGERLEQADIGRAWEGPGGELVPIEDQELDALPLPTAKTIEISGFLDLDTVPGHMFDQPYFLAPASPAANKPYVLMREALARAGKAAVGKYALRGAGEALGLIHAQGDILVVQRLHWPDEIRSADDAAPRGSVDLSDEEIQAALDYIDAAGDIDMSAMHDDYAAAVGALIQARTEDKPLPKPAKTASAETGTVTDLMSTLRAAADQARAERGEGADIHHLADRKTAKKTAKKAAAKKTAAKKTTAKKSTAAKPTRKRAG</sequence>
<keyword evidence="6" id="KW-1185">Reference proteome</keyword>
<dbReference type="GO" id="GO:0006303">
    <property type="term" value="P:double-strand break repair via nonhomologous end joining"/>
    <property type="evidence" value="ECO:0007669"/>
    <property type="project" value="InterPro"/>
</dbReference>
<feature type="domain" description="Ku" evidence="4">
    <location>
        <begin position="53"/>
        <end position="183"/>
    </location>
</feature>
<dbReference type="InterPro" id="IPR006164">
    <property type="entry name" value="DNA_bd_Ku70/Ku80"/>
</dbReference>
<dbReference type="NCBIfam" id="TIGR02772">
    <property type="entry name" value="Ku_bact"/>
    <property type="match status" value="1"/>
</dbReference>
<dbReference type="Gene3D" id="2.40.290.10">
    <property type="match status" value="1"/>
</dbReference>
<accession>A0A1I2MNE4</accession>
<evidence type="ECO:0000256" key="1">
    <source>
        <dbReference type="ARBA" id="ARBA00023125"/>
    </source>
</evidence>
<organism evidence="5 6">
    <name type="scientific">Actinacidiphila alni</name>
    <dbReference type="NCBI Taxonomy" id="380248"/>
    <lineage>
        <taxon>Bacteria</taxon>
        <taxon>Bacillati</taxon>
        <taxon>Actinomycetota</taxon>
        <taxon>Actinomycetes</taxon>
        <taxon>Kitasatosporales</taxon>
        <taxon>Streptomycetaceae</taxon>
        <taxon>Actinacidiphila</taxon>
    </lineage>
</organism>
<dbReference type="PANTHER" id="PTHR41251:SF1">
    <property type="entry name" value="NON-HOMOLOGOUS END JOINING PROTEIN KU"/>
    <property type="match status" value="1"/>
</dbReference>
<feature type="compositionally biased region" description="Basic residues" evidence="3">
    <location>
        <begin position="276"/>
        <end position="296"/>
    </location>
</feature>
<dbReference type="PIRSF" id="PIRSF006493">
    <property type="entry name" value="Prok_Ku"/>
    <property type="match status" value="1"/>
</dbReference>
<dbReference type="Pfam" id="PF02735">
    <property type="entry name" value="Ku"/>
    <property type="match status" value="1"/>
</dbReference>
<evidence type="ECO:0000313" key="6">
    <source>
        <dbReference type="Proteomes" id="UP000199323"/>
    </source>
</evidence>
<evidence type="ECO:0000256" key="3">
    <source>
        <dbReference type="SAM" id="MobiDB-lite"/>
    </source>
</evidence>
<proteinExistence type="predicted"/>
<dbReference type="GO" id="GO:0006310">
    <property type="term" value="P:DNA recombination"/>
    <property type="evidence" value="ECO:0007669"/>
    <property type="project" value="UniProtKB-KW"/>
</dbReference>
<keyword evidence="2" id="KW-0233">DNA recombination</keyword>
<dbReference type="SUPFAM" id="SSF100939">
    <property type="entry name" value="SPOC domain-like"/>
    <property type="match status" value="1"/>
</dbReference>
<evidence type="ECO:0000256" key="2">
    <source>
        <dbReference type="ARBA" id="ARBA00023172"/>
    </source>
</evidence>
<protein>
    <submittedName>
        <fullName evidence="5">DNA end-binding protein Ku</fullName>
    </submittedName>
</protein>
<dbReference type="GO" id="GO:0003690">
    <property type="term" value="F:double-stranded DNA binding"/>
    <property type="evidence" value="ECO:0007669"/>
    <property type="project" value="TreeGrafter"/>
</dbReference>
<dbReference type="EMBL" id="FONG01000036">
    <property type="protein sequence ID" value="SFF91027.1"/>
    <property type="molecule type" value="Genomic_DNA"/>
</dbReference>
<dbReference type="PANTHER" id="PTHR41251">
    <property type="entry name" value="NON-HOMOLOGOUS END JOINING PROTEIN KU"/>
    <property type="match status" value="1"/>
</dbReference>
<feature type="region of interest" description="Disordered" evidence="3">
    <location>
        <begin position="254"/>
        <end position="310"/>
    </location>
</feature>
<gene>
    <name evidence="5" type="ORF">SAMN05216251_13624</name>
</gene>
<dbReference type="SMART" id="SM00559">
    <property type="entry name" value="Ku78"/>
    <property type="match status" value="1"/>
</dbReference>
<name>A0A1I2MNE4_9ACTN</name>